<evidence type="ECO:0000256" key="1">
    <source>
        <dbReference type="SAM" id="Coils"/>
    </source>
</evidence>
<dbReference type="Proteomes" id="UP001211065">
    <property type="component" value="Unassembled WGS sequence"/>
</dbReference>
<accession>A0AAD5U9M8</accession>
<evidence type="ECO:0000256" key="2">
    <source>
        <dbReference type="SAM" id="MobiDB-lite"/>
    </source>
</evidence>
<name>A0AAD5U9M8_9FUNG</name>
<comment type="caution">
    <text evidence="3">The sequence shown here is derived from an EMBL/GenBank/DDBJ whole genome shotgun (WGS) entry which is preliminary data.</text>
</comment>
<protein>
    <submittedName>
        <fullName evidence="3">Uncharacterized protein</fullName>
    </submittedName>
</protein>
<keyword evidence="4" id="KW-1185">Reference proteome</keyword>
<dbReference type="EMBL" id="JADGJW010000035">
    <property type="protein sequence ID" value="KAJ3226475.1"/>
    <property type="molecule type" value="Genomic_DNA"/>
</dbReference>
<reference evidence="3" key="1">
    <citation type="submission" date="2020-05" db="EMBL/GenBank/DDBJ databases">
        <title>Phylogenomic resolution of chytrid fungi.</title>
        <authorList>
            <person name="Stajich J.E."/>
            <person name="Amses K."/>
            <person name="Simmons R."/>
            <person name="Seto K."/>
            <person name="Myers J."/>
            <person name="Bonds A."/>
            <person name="Quandt C.A."/>
            <person name="Barry K."/>
            <person name="Liu P."/>
            <person name="Grigoriev I."/>
            <person name="Longcore J.E."/>
            <person name="James T.Y."/>
        </authorList>
    </citation>
    <scope>NUCLEOTIDE SEQUENCE</scope>
    <source>
        <strain evidence="3">JEL0476</strain>
    </source>
</reference>
<keyword evidence="1" id="KW-0175">Coiled coil</keyword>
<dbReference type="AlphaFoldDB" id="A0AAD5U9M8"/>
<gene>
    <name evidence="3" type="ORF">HK099_004785</name>
</gene>
<feature type="coiled-coil region" evidence="1">
    <location>
        <begin position="340"/>
        <end position="467"/>
    </location>
</feature>
<proteinExistence type="predicted"/>
<sequence length="802" mass="94158">MEKEDSDFLKQLFHENNELRLQINTLTRELYNKTVAVEVVEDEVRDLKLKIELNEKGVQSRPETQASTRRISRMFSRAGDSISTPNNLQKELDENLKELEKRNEEIKSFKEENLKLKLSFEEQKNLIEQKDTDLKELNDQLSDVKLLRQKSVVAKGSNEEDTENVGVTKTEKDELEARDQTIITLKNQIINLATDANRKHNEQQEQLQGVEALINGIRLEYDEFIQVTKLENEAFKSAQIAEYDNLKIAFDRHKIDQFEEKKRIMMEYQSVLFFVQTQFDEYRTTVEYLFNAEVAKLEDELSSQSLRNQQEIMYIIQAKDKFYTEMMVSKDAKIMSLIEGSDLQSLMQKHELDIENLRKEHQREIERVKSDQESEQKNLIALLQRQNVSLESKCEKLQSHLKSMENRIRELMATIEAKNRALGEREDQRLKLEADFNKRFEENKRKIELLTQEKEHLRHKVIRMNLNAKGEGANTIENMIKRINRETGKLHSEFETVSVECERYLGESQNFAKKLKEKEKLVEFLEKEILKRNVEYASMSKTFEEFLAGRARQTRRERSKKLLKLHSDEVMNNHEELQKRQLLIDSKHVVKAVIPDRGDSTRNKRTTKESSDTVDEKSELERGYTYLRKFKTLSRAFATGDFKYIPMVENKSENYFTLEEKSYLYKKMKQQTSDIQKIYKDNNDSLSLSTGENKPKVYVNKNNNCLKSAKTPKGEATAQLLKDDIKLYQPQTPLLSFIGTAVKKNESISSAKPATHEKFVIFRFLNLVTHSIFFISCKKATYLSRDLPKRAVEIELNFVEFV</sequence>
<organism evidence="3 4">
    <name type="scientific">Clydaea vesicula</name>
    <dbReference type="NCBI Taxonomy" id="447962"/>
    <lineage>
        <taxon>Eukaryota</taxon>
        <taxon>Fungi</taxon>
        <taxon>Fungi incertae sedis</taxon>
        <taxon>Chytridiomycota</taxon>
        <taxon>Chytridiomycota incertae sedis</taxon>
        <taxon>Chytridiomycetes</taxon>
        <taxon>Lobulomycetales</taxon>
        <taxon>Lobulomycetaceae</taxon>
        <taxon>Clydaea</taxon>
    </lineage>
</organism>
<feature type="region of interest" description="Disordered" evidence="2">
    <location>
        <begin position="596"/>
        <end position="615"/>
    </location>
</feature>
<feature type="coiled-coil region" evidence="1">
    <location>
        <begin position="508"/>
        <end position="535"/>
    </location>
</feature>
<feature type="coiled-coil region" evidence="1">
    <location>
        <begin position="89"/>
        <end position="147"/>
    </location>
</feature>
<evidence type="ECO:0000313" key="3">
    <source>
        <dbReference type="EMBL" id="KAJ3226475.1"/>
    </source>
</evidence>
<evidence type="ECO:0000313" key="4">
    <source>
        <dbReference type="Proteomes" id="UP001211065"/>
    </source>
</evidence>